<accession>A0A8S5LTU3</accession>
<proteinExistence type="predicted"/>
<sequence length="154" mass="17841">MILIEDDKLIHTDSTEDVLLHFGTKGMKWGVRKTASNVGKIYLNSYTHPILSAYAKTKTEKQYRRDKKNYKAAKKKLKAEHTNKESRNAALKKLKENFKNSNNMLALIDRQARNLNNSIAAKTQYKFEKDRATTKNEKKNAKAKYKKAIKSLDY</sequence>
<dbReference type="Pfam" id="PF23847">
    <property type="entry name" value="DUF7211"/>
    <property type="match status" value="1"/>
</dbReference>
<feature type="region of interest" description="Disordered" evidence="1">
    <location>
        <begin position="130"/>
        <end position="154"/>
    </location>
</feature>
<organism evidence="2">
    <name type="scientific">Siphoviridae sp. ctKm44</name>
    <dbReference type="NCBI Taxonomy" id="2826245"/>
    <lineage>
        <taxon>Viruses</taxon>
        <taxon>Duplodnaviria</taxon>
        <taxon>Heunggongvirae</taxon>
        <taxon>Uroviricota</taxon>
        <taxon>Caudoviricetes</taxon>
    </lineage>
</organism>
<feature type="compositionally biased region" description="Basic residues" evidence="1">
    <location>
        <begin position="141"/>
        <end position="154"/>
    </location>
</feature>
<evidence type="ECO:0000313" key="2">
    <source>
        <dbReference type="EMBL" id="DAD73428.1"/>
    </source>
</evidence>
<evidence type="ECO:0000256" key="1">
    <source>
        <dbReference type="SAM" id="MobiDB-lite"/>
    </source>
</evidence>
<name>A0A8S5LTU3_9CAUD</name>
<dbReference type="EMBL" id="BK014735">
    <property type="protein sequence ID" value="DAD73428.1"/>
    <property type="molecule type" value="Genomic_DNA"/>
</dbReference>
<reference evidence="2" key="1">
    <citation type="journal article" date="2021" name="Proc. Natl. Acad. Sci. U.S.A.">
        <title>A Catalog of Tens of Thousands of Viruses from Human Metagenomes Reveals Hidden Associations with Chronic Diseases.</title>
        <authorList>
            <person name="Tisza M.J."/>
            <person name="Buck C.B."/>
        </authorList>
    </citation>
    <scope>NUCLEOTIDE SEQUENCE</scope>
    <source>
        <strain evidence="2">CtKm44</strain>
    </source>
</reference>
<feature type="compositionally biased region" description="Basic and acidic residues" evidence="1">
    <location>
        <begin position="130"/>
        <end position="140"/>
    </location>
</feature>
<protein>
    <submittedName>
        <fullName evidence="2">Uncharacterized protein</fullName>
    </submittedName>
</protein>
<dbReference type="InterPro" id="IPR055635">
    <property type="entry name" value="DUF7211"/>
</dbReference>